<organism evidence="2 3">
    <name type="scientific">Bombardia bombarda</name>
    <dbReference type="NCBI Taxonomy" id="252184"/>
    <lineage>
        <taxon>Eukaryota</taxon>
        <taxon>Fungi</taxon>
        <taxon>Dikarya</taxon>
        <taxon>Ascomycota</taxon>
        <taxon>Pezizomycotina</taxon>
        <taxon>Sordariomycetes</taxon>
        <taxon>Sordariomycetidae</taxon>
        <taxon>Sordariales</taxon>
        <taxon>Lasiosphaeriaceae</taxon>
        <taxon>Bombardia</taxon>
    </lineage>
</organism>
<dbReference type="PANTHER" id="PTHR42085:SF2">
    <property type="entry name" value="F-BOX DOMAIN-CONTAINING PROTEIN"/>
    <property type="match status" value="1"/>
</dbReference>
<dbReference type="AlphaFoldDB" id="A0AA39WZI9"/>
<comment type="caution">
    <text evidence="2">The sequence shown here is derived from an EMBL/GenBank/DDBJ whole genome shotgun (WGS) entry which is preliminary data.</text>
</comment>
<keyword evidence="3" id="KW-1185">Reference proteome</keyword>
<dbReference type="PANTHER" id="PTHR42085">
    <property type="entry name" value="F-BOX DOMAIN-CONTAINING PROTEIN"/>
    <property type="match status" value="1"/>
</dbReference>
<name>A0AA39WZI9_9PEZI</name>
<dbReference type="InterPro" id="IPR038883">
    <property type="entry name" value="AN11006-like"/>
</dbReference>
<gene>
    <name evidence="2" type="ORF">B0T17DRAFT_590430</name>
</gene>
<protein>
    <submittedName>
        <fullName evidence="2">Uncharacterized protein</fullName>
    </submittedName>
</protein>
<evidence type="ECO:0000256" key="1">
    <source>
        <dbReference type="SAM" id="MobiDB-lite"/>
    </source>
</evidence>
<sequence>MPRRPATKASRATGTGASAVPTPAVIPSNYTTTPISSAYPSTYASEAEWDLEDVAIGALTLDDAADSAEVADKKAAKPKPFRLMDLPSELRNKIYSFYFSEIEGVIDLDYGNHKRIHKKLCILKTCRMIYYEASYVFYSTHTFRVFPTSSGRFLKTKKPLLARLNSRQRSLITSLEVRLGPGFGHQPPRGWVVNPALGLPDCVNLRRLTVYVECDPSDGIFNGFRKADGFYENFCSNLLKDVLNELPPLNRVYFDAWPSVKKSGGMMRSLLDVAMRLGKKIYWGPDRGWTDHDEKDAKHTTVANNIWSVVGINVSVVS</sequence>
<accession>A0AA39WZI9</accession>
<feature type="region of interest" description="Disordered" evidence="1">
    <location>
        <begin position="1"/>
        <end position="23"/>
    </location>
</feature>
<dbReference type="EMBL" id="JAULSR010000003">
    <property type="protein sequence ID" value="KAK0624524.1"/>
    <property type="molecule type" value="Genomic_DNA"/>
</dbReference>
<dbReference type="Proteomes" id="UP001174934">
    <property type="component" value="Unassembled WGS sequence"/>
</dbReference>
<proteinExistence type="predicted"/>
<evidence type="ECO:0000313" key="3">
    <source>
        <dbReference type="Proteomes" id="UP001174934"/>
    </source>
</evidence>
<evidence type="ECO:0000313" key="2">
    <source>
        <dbReference type="EMBL" id="KAK0624524.1"/>
    </source>
</evidence>
<reference evidence="2" key="1">
    <citation type="submission" date="2023-06" db="EMBL/GenBank/DDBJ databases">
        <title>Genome-scale phylogeny and comparative genomics of the fungal order Sordariales.</title>
        <authorList>
            <consortium name="Lawrence Berkeley National Laboratory"/>
            <person name="Hensen N."/>
            <person name="Bonometti L."/>
            <person name="Westerberg I."/>
            <person name="Brannstrom I.O."/>
            <person name="Guillou S."/>
            <person name="Cros-Aarteil S."/>
            <person name="Calhoun S."/>
            <person name="Haridas S."/>
            <person name="Kuo A."/>
            <person name="Mondo S."/>
            <person name="Pangilinan J."/>
            <person name="Riley R."/>
            <person name="LaButti K."/>
            <person name="Andreopoulos B."/>
            <person name="Lipzen A."/>
            <person name="Chen C."/>
            <person name="Yanf M."/>
            <person name="Daum C."/>
            <person name="Ng V."/>
            <person name="Clum A."/>
            <person name="Steindorff A."/>
            <person name="Ohm R."/>
            <person name="Martin F."/>
            <person name="Silar P."/>
            <person name="Natvig D."/>
            <person name="Lalanne C."/>
            <person name="Gautier V."/>
            <person name="Ament-velasquez S.L."/>
            <person name="Kruys A."/>
            <person name="Hutchinson M.I."/>
            <person name="Powell A.J."/>
            <person name="Barry K."/>
            <person name="Miller A.N."/>
            <person name="Grigoriev I.V."/>
            <person name="Debuchy R."/>
            <person name="Gladieux P."/>
            <person name="Thoren M.H."/>
            <person name="Johannesson H."/>
        </authorList>
    </citation>
    <scope>NUCLEOTIDE SEQUENCE</scope>
    <source>
        <strain evidence="2">SMH3391-2</strain>
    </source>
</reference>